<name>A0AAX4K472_9TREE</name>
<organism evidence="3 4">
    <name type="scientific">Kwoniella dendrophila CBS 6074</name>
    <dbReference type="NCBI Taxonomy" id="1295534"/>
    <lineage>
        <taxon>Eukaryota</taxon>
        <taxon>Fungi</taxon>
        <taxon>Dikarya</taxon>
        <taxon>Basidiomycota</taxon>
        <taxon>Agaricomycotina</taxon>
        <taxon>Tremellomycetes</taxon>
        <taxon>Tremellales</taxon>
        <taxon>Cryptococcaceae</taxon>
        <taxon>Kwoniella</taxon>
    </lineage>
</organism>
<feature type="region of interest" description="Disordered" evidence="1">
    <location>
        <begin position="267"/>
        <end position="321"/>
    </location>
</feature>
<dbReference type="GeneID" id="91097180"/>
<protein>
    <recommendedName>
        <fullName evidence="5">Integral membrane protein</fullName>
    </recommendedName>
</protein>
<dbReference type="AlphaFoldDB" id="A0AAX4K472"/>
<keyword evidence="2" id="KW-1133">Transmembrane helix</keyword>
<gene>
    <name evidence="3" type="ORF">L201_006511</name>
</gene>
<keyword evidence="2" id="KW-0812">Transmembrane</keyword>
<reference evidence="3 4" key="1">
    <citation type="submission" date="2024-01" db="EMBL/GenBank/DDBJ databases">
        <title>Comparative genomics of Cryptococcus and Kwoniella reveals pathogenesis evolution and contrasting modes of karyotype evolution via chromosome fusion or intercentromeric recombination.</title>
        <authorList>
            <person name="Coelho M.A."/>
            <person name="David-Palma M."/>
            <person name="Shea T."/>
            <person name="Bowers K."/>
            <person name="McGinley-Smith S."/>
            <person name="Mohammad A.W."/>
            <person name="Gnirke A."/>
            <person name="Yurkov A.M."/>
            <person name="Nowrousian M."/>
            <person name="Sun S."/>
            <person name="Cuomo C.A."/>
            <person name="Heitman J."/>
        </authorList>
    </citation>
    <scope>NUCLEOTIDE SEQUENCE [LARGE SCALE GENOMIC DNA]</scope>
    <source>
        <strain evidence="3 4">CBS 6074</strain>
    </source>
</reference>
<feature type="transmembrane region" description="Helical" evidence="2">
    <location>
        <begin position="166"/>
        <end position="189"/>
    </location>
</feature>
<accession>A0AAX4K472</accession>
<dbReference type="RefSeq" id="XP_066078327.1">
    <property type="nucleotide sequence ID" value="XM_066222230.1"/>
</dbReference>
<dbReference type="Proteomes" id="UP001355207">
    <property type="component" value="Chromosome 9"/>
</dbReference>
<keyword evidence="4" id="KW-1185">Reference proteome</keyword>
<dbReference type="EMBL" id="CP144106">
    <property type="protein sequence ID" value="WWC91565.1"/>
    <property type="molecule type" value="Genomic_DNA"/>
</dbReference>
<feature type="transmembrane region" description="Helical" evidence="2">
    <location>
        <begin position="131"/>
        <end position="154"/>
    </location>
</feature>
<evidence type="ECO:0008006" key="5">
    <source>
        <dbReference type="Google" id="ProtNLM"/>
    </source>
</evidence>
<evidence type="ECO:0000313" key="4">
    <source>
        <dbReference type="Proteomes" id="UP001355207"/>
    </source>
</evidence>
<evidence type="ECO:0000313" key="3">
    <source>
        <dbReference type="EMBL" id="WWC91565.1"/>
    </source>
</evidence>
<evidence type="ECO:0000256" key="2">
    <source>
        <dbReference type="SAM" id="Phobius"/>
    </source>
</evidence>
<feature type="compositionally biased region" description="Basic and acidic residues" evidence="1">
    <location>
        <begin position="279"/>
        <end position="290"/>
    </location>
</feature>
<feature type="transmembrane region" description="Helical" evidence="2">
    <location>
        <begin position="201"/>
        <end position="221"/>
    </location>
</feature>
<proteinExistence type="predicted"/>
<keyword evidence="2" id="KW-0472">Membrane</keyword>
<feature type="transmembrane region" description="Helical" evidence="2">
    <location>
        <begin position="12"/>
        <end position="38"/>
    </location>
</feature>
<sequence length="321" mass="36158">MSVRKFLASPPRYFLIITKIAVPLLAILTILFILLPGISGPQSNFYWLQVKYKSQNHIQNSTSLPLINQSSLSNKDDDGDHYSSSISDNQVNNVTSEIWNLGGLGTCMIGDGVCQKSEVIPLYYKPIQQVLQLHMAISTIVFVISISSYALFRFPHNNLSKRYSTLLPLSGPFFCCIVLITDLCIAHSLEIKDNVLEIKRLGSFWLGTVSFVFSTIWCIFAELEGSYIRQRYNEFVRSQRRKAEPEPETGLGEKAIQGISNIWPWKGQAATHNGKSRSYAKEVGRSDSRKGGKHHHNDGHQRGSVRGNVRPNSSRRKRESV</sequence>
<evidence type="ECO:0000256" key="1">
    <source>
        <dbReference type="SAM" id="MobiDB-lite"/>
    </source>
</evidence>